<comment type="caution">
    <text evidence="2">The sequence shown here is derived from an EMBL/GenBank/DDBJ whole genome shotgun (WGS) entry which is preliminary data.</text>
</comment>
<gene>
    <name evidence="2" type="ORF">HK100_010781</name>
</gene>
<proteinExistence type="predicted"/>
<keyword evidence="3" id="KW-1185">Reference proteome</keyword>
<sequence>METEPIQTTADTGAQTVKSKSVIGISVKVNEYAKIVHEINNDQGRIVQTTDNTMYYGTTPFKKFTQIASRKSGGEYKISPPEAKIREKTLMEIMSLENVKIFKGINELMDEEFVNEEKEGDLVDAITEEIYRWERKHNIQVENLRADEGSELINSQMKENFKKSEDRKISPFEEQSAPFTKEINGL</sequence>
<protein>
    <submittedName>
        <fullName evidence="2">Uncharacterized protein</fullName>
    </submittedName>
</protein>
<dbReference type="Proteomes" id="UP001211907">
    <property type="component" value="Unassembled WGS sequence"/>
</dbReference>
<dbReference type="EMBL" id="JADGJH010006078">
    <property type="protein sequence ID" value="KAJ3078241.1"/>
    <property type="molecule type" value="Genomic_DNA"/>
</dbReference>
<feature type="compositionally biased region" description="Basic and acidic residues" evidence="1">
    <location>
        <begin position="159"/>
        <end position="171"/>
    </location>
</feature>
<feature type="region of interest" description="Disordered" evidence="1">
    <location>
        <begin position="159"/>
        <end position="186"/>
    </location>
</feature>
<evidence type="ECO:0000256" key="1">
    <source>
        <dbReference type="SAM" id="MobiDB-lite"/>
    </source>
</evidence>
<evidence type="ECO:0000313" key="3">
    <source>
        <dbReference type="Proteomes" id="UP001211907"/>
    </source>
</evidence>
<name>A0AAD5SL09_9FUNG</name>
<feature type="non-terminal residue" evidence="2">
    <location>
        <position position="1"/>
    </location>
</feature>
<organism evidence="2 3">
    <name type="scientific">Physocladia obscura</name>
    <dbReference type="NCBI Taxonomy" id="109957"/>
    <lineage>
        <taxon>Eukaryota</taxon>
        <taxon>Fungi</taxon>
        <taxon>Fungi incertae sedis</taxon>
        <taxon>Chytridiomycota</taxon>
        <taxon>Chytridiomycota incertae sedis</taxon>
        <taxon>Chytridiomycetes</taxon>
        <taxon>Chytridiales</taxon>
        <taxon>Chytriomycetaceae</taxon>
        <taxon>Physocladia</taxon>
    </lineage>
</organism>
<accession>A0AAD5SL09</accession>
<reference evidence="2" key="1">
    <citation type="submission" date="2020-05" db="EMBL/GenBank/DDBJ databases">
        <title>Phylogenomic resolution of chytrid fungi.</title>
        <authorList>
            <person name="Stajich J.E."/>
            <person name="Amses K."/>
            <person name="Simmons R."/>
            <person name="Seto K."/>
            <person name="Myers J."/>
            <person name="Bonds A."/>
            <person name="Quandt C.A."/>
            <person name="Barry K."/>
            <person name="Liu P."/>
            <person name="Grigoriev I."/>
            <person name="Longcore J.E."/>
            <person name="James T.Y."/>
        </authorList>
    </citation>
    <scope>NUCLEOTIDE SEQUENCE</scope>
    <source>
        <strain evidence="2">JEL0513</strain>
    </source>
</reference>
<evidence type="ECO:0000313" key="2">
    <source>
        <dbReference type="EMBL" id="KAJ3078241.1"/>
    </source>
</evidence>
<dbReference type="AlphaFoldDB" id="A0AAD5SL09"/>